<accession>A0A085TY81</accession>
<dbReference type="AlphaFoldDB" id="A0A085TY81"/>
<dbReference type="RefSeq" id="WP_038144877.1">
    <property type="nucleotide sequence ID" value="NZ_AQRC01000004.1"/>
</dbReference>
<keyword evidence="2" id="KW-1185">Reference proteome</keyword>
<keyword evidence="1" id="KW-0282">Flagellum</keyword>
<keyword evidence="1" id="KW-0966">Cell projection</keyword>
<reference evidence="2" key="1">
    <citation type="submission" date="2013-04" db="EMBL/GenBank/DDBJ databases">
        <title>Thioclava sp. 13D2W-2 Genome Sequencing.</title>
        <authorList>
            <person name="Lai Q."/>
            <person name="Li G."/>
            <person name="Shao Z."/>
        </authorList>
    </citation>
    <scope>NUCLEOTIDE SEQUENCE [LARGE SCALE GENOMIC DNA]</scope>
    <source>
        <strain evidence="2">13D2W-2</strain>
    </source>
</reference>
<evidence type="ECO:0000313" key="1">
    <source>
        <dbReference type="EMBL" id="KFE35678.1"/>
    </source>
</evidence>
<dbReference type="STRING" id="1317124.DW2_06938"/>
<gene>
    <name evidence="1" type="ORF">DW2_06938</name>
</gene>
<dbReference type="SUPFAM" id="SSF158791">
    <property type="entry name" value="MgtE N-terminal domain-like"/>
    <property type="match status" value="1"/>
</dbReference>
<proteinExistence type="predicted"/>
<comment type="caution">
    <text evidence="1">The sequence shown here is derived from an EMBL/GenBank/DDBJ whole genome shotgun (WGS) entry which is preliminary data.</text>
</comment>
<name>A0A085TY81_9RHOB</name>
<dbReference type="PATRIC" id="fig|1317124.6.peg.1406"/>
<keyword evidence="1" id="KW-0969">Cilium</keyword>
<organism evidence="1 2">
    <name type="scientific">Thioclava atlantica</name>
    <dbReference type="NCBI Taxonomy" id="1317124"/>
    <lineage>
        <taxon>Bacteria</taxon>
        <taxon>Pseudomonadati</taxon>
        <taxon>Pseudomonadota</taxon>
        <taxon>Alphaproteobacteria</taxon>
        <taxon>Rhodobacterales</taxon>
        <taxon>Paracoccaceae</taxon>
        <taxon>Thioclava</taxon>
    </lineage>
</organism>
<sequence length="212" mass="22709">MVKSRSLQVLVGALLLSGGAKLVTSLPSGMIPFPDSLLPAALASGAEKESATAALASTGKLSTAPGACSPTPEELLMSVRQERDLLADQKKKLDARSAEIELAKQGLDTQSKHLTELKDKVTTLLDKVEKSHTEDVDRLVSIYKNMKPAAAAAIMNDLDIEVTVMVLATMKEREVAPIMAEMNPVRARAVSKIILERSKLPGDQKLVNVKLN</sequence>
<dbReference type="OrthoDB" id="9791432at2"/>
<dbReference type="eggNOG" id="COG3334">
    <property type="taxonomic scope" value="Bacteria"/>
</dbReference>
<dbReference type="Proteomes" id="UP000028607">
    <property type="component" value="Unassembled WGS sequence"/>
</dbReference>
<reference evidence="1 2" key="2">
    <citation type="journal article" date="2015" name="Antonie Van Leeuwenhoek">
        <title>Thioclava indica sp. nov., isolated from surface seawater of the Indian Ocean.</title>
        <authorList>
            <person name="Liu Y."/>
            <person name="Lai Q."/>
            <person name="Du J."/>
            <person name="Xu H."/>
            <person name="Jiang L."/>
            <person name="Shao Z."/>
        </authorList>
    </citation>
    <scope>NUCLEOTIDE SEQUENCE [LARGE SCALE GENOMIC DNA]</scope>
    <source>
        <strain evidence="1 2">13D2W-2</strain>
    </source>
</reference>
<protein>
    <submittedName>
        <fullName evidence="1">Flagellin protein FlaA</fullName>
    </submittedName>
</protein>
<evidence type="ECO:0000313" key="2">
    <source>
        <dbReference type="Proteomes" id="UP000028607"/>
    </source>
</evidence>
<dbReference type="EMBL" id="AQRC01000004">
    <property type="protein sequence ID" value="KFE35678.1"/>
    <property type="molecule type" value="Genomic_DNA"/>
</dbReference>